<feature type="non-terminal residue" evidence="1">
    <location>
        <position position="1"/>
    </location>
</feature>
<accession>A0ACB9VUP6</accession>
<protein>
    <submittedName>
        <fullName evidence="1">Uncharacterized protein</fullName>
    </submittedName>
</protein>
<dbReference type="Proteomes" id="UP001057452">
    <property type="component" value="Chromosome 15"/>
</dbReference>
<evidence type="ECO:0000313" key="1">
    <source>
        <dbReference type="EMBL" id="KAI4803881.1"/>
    </source>
</evidence>
<dbReference type="EMBL" id="CM043799">
    <property type="protein sequence ID" value="KAI4803881.1"/>
    <property type="molecule type" value="Genomic_DNA"/>
</dbReference>
<keyword evidence="2" id="KW-1185">Reference proteome</keyword>
<evidence type="ECO:0000313" key="2">
    <source>
        <dbReference type="Proteomes" id="UP001057452"/>
    </source>
</evidence>
<comment type="caution">
    <text evidence="1">The sequence shown here is derived from an EMBL/GenBank/DDBJ whole genome shotgun (WGS) entry which is preliminary data.</text>
</comment>
<proteinExistence type="predicted"/>
<reference evidence="1" key="1">
    <citation type="submission" date="2022-05" db="EMBL/GenBank/DDBJ databases">
        <title>Chromosome-level genome of Chaenocephalus aceratus.</title>
        <authorList>
            <person name="Park H."/>
        </authorList>
    </citation>
    <scope>NUCLEOTIDE SEQUENCE</scope>
    <source>
        <strain evidence="1">KU_202001</strain>
    </source>
</reference>
<name>A0ACB9VUP6_CHAAC</name>
<gene>
    <name evidence="1" type="ORF">KUCAC02_025528</name>
</gene>
<organism evidence="1 2">
    <name type="scientific">Chaenocephalus aceratus</name>
    <name type="common">Blackfin icefish</name>
    <name type="synonym">Chaenichthys aceratus</name>
    <dbReference type="NCBI Taxonomy" id="36190"/>
    <lineage>
        <taxon>Eukaryota</taxon>
        <taxon>Metazoa</taxon>
        <taxon>Chordata</taxon>
        <taxon>Craniata</taxon>
        <taxon>Vertebrata</taxon>
        <taxon>Euteleostomi</taxon>
        <taxon>Actinopterygii</taxon>
        <taxon>Neopterygii</taxon>
        <taxon>Teleostei</taxon>
        <taxon>Neoteleostei</taxon>
        <taxon>Acanthomorphata</taxon>
        <taxon>Eupercaria</taxon>
        <taxon>Perciformes</taxon>
        <taxon>Notothenioidei</taxon>
        <taxon>Channichthyidae</taxon>
        <taxon>Chaenocephalus</taxon>
    </lineage>
</organism>
<sequence length="98" mass="11611">SEKVERKRAASKVRVVKHREKVYSNPELLEEYRRKERERLEQDIFTFPSLSCRHPSLRQHPPPMQVPRGRSCSHLASHPIQSLRHLTMSLLHPDVQLQ</sequence>
<feature type="non-terminal residue" evidence="1">
    <location>
        <position position="98"/>
    </location>
</feature>